<sequence>MRPQYHFWPAGSGPGHDAWNVARLIDLSRDLPRHDVPVASFPEIDTDYWTDATSSPTVRRVLNHARLILAVDPTHPIILRPDGRLMDGMHRLCLAILQERTTIPAVRFGVLPEPDVRNCRFEDLI</sequence>
<dbReference type="CDD" id="cd16387">
    <property type="entry name" value="ParB_N_Srx"/>
    <property type="match status" value="1"/>
</dbReference>
<dbReference type="SUPFAM" id="SSF110849">
    <property type="entry name" value="ParB/Sulfiredoxin"/>
    <property type="match status" value="1"/>
</dbReference>
<comment type="caution">
    <text evidence="1">The sequence shown here is derived from an EMBL/GenBank/DDBJ whole genome shotgun (WGS) entry which is preliminary data.</text>
</comment>
<dbReference type="Proteomes" id="UP001501074">
    <property type="component" value="Unassembled WGS sequence"/>
</dbReference>
<dbReference type="InterPro" id="IPR036086">
    <property type="entry name" value="ParB/Sulfiredoxin_sf"/>
</dbReference>
<dbReference type="RefSeq" id="WP_231484233.1">
    <property type="nucleotide sequence ID" value="NZ_BAAAZO010000001.1"/>
</dbReference>
<reference evidence="2" key="1">
    <citation type="journal article" date="2019" name="Int. J. Syst. Evol. Microbiol.">
        <title>The Global Catalogue of Microorganisms (GCM) 10K type strain sequencing project: providing services to taxonomists for standard genome sequencing and annotation.</title>
        <authorList>
            <consortium name="The Broad Institute Genomics Platform"/>
            <consortium name="The Broad Institute Genome Sequencing Center for Infectious Disease"/>
            <person name="Wu L."/>
            <person name="Ma J."/>
        </authorList>
    </citation>
    <scope>NUCLEOTIDE SEQUENCE [LARGE SCALE GENOMIC DNA]</scope>
    <source>
        <strain evidence="2">JCM 16902</strain>
    </source>
</reference>
<evidence type="ECO:0000313" key="2">
    <source>
        <dbReference type="Proteomes" id="UP001501074"/>
    </source>
</evidence>
<evidence type="ECO:0008006" key="3">
    <source>
        <dbReference type="Google" id="ProtNLM"/>
    </source>
</evidence>
<name>A0ABP6Z091_9ACTN</name>
<keyword evidence="2" id="KW-1185">Reference proteome</keyword>
<organism evidence="1 2">
    <name type="scientific">Kineosporia mesophila</name>
    <dbReference type="NCBI Taxonomy" id="566012"/>
    <lineage>
        <taxon>Bacteria</taxon>
        <taxon>Bacillati</taxon>
        <taxon>Actinomycetota</taxon>
        <taxon>Actinomycetes</taxon>
        <taxon>Kineosporiales</taxon>
        <taxon>Kineosporiaceae</taxon>
        <taxon>Kineosporia</taxon>
    </lineage>
</organism>
<dbReference type="EMBL" id="BAAAZO010000001">
    <property type="protein sequence ID" value="GAA3594648.1"/>
    <property type="molecule type" value="Genomic_DNA"/>
</dbReference>
<evidence type="ECO:0000313" key="1">
    <source>
        <dbReference type="EMBL" id="GAA3594648.1"/>
    </source>
</evidence>
<accession>A0ABP6Z091</accession>
<protein>
    <recommendedName>
        <fullName evidence="3">ParB-like nuclease family protein</fullName>
    </recommendedName>
</protein>
<gene>
    <name evidence="1" type="ORF">GCM10022223_07170</name>
</gene>
<proteinExistence type="predicted"/>